<dbReference type="InterPro" id="IPR051454">
    <property type="entry name" value="RNA/ubiquinone_mod_enzymes"/>
</dbReference>
<dbReference type="PANTHER" id="PTHR30217:SF6">
    <property type="entry name" value="TRNA HYDROXYLATION PROTEIN P"/>
    <property type="match status" value="1"/>
</dbReference>
<keyword evidence="6" id="KW-1185">Reference proteome</keyword>
<sequence length="418" mass="47408">MTTGTGTKPRYQGKRNRLDRPELLAPAGNLEKLKFAIHYGADAVYIGGQKYGLRSNADNFSFEEMREGVEFANRYGAKVFVATNIYAHNEDVEGIEEYLRNLEAAGISAIIAADPVIIETAQRVAPKLEVHLSTQQSTMNWQAVKFWKDEGLPRVVLARETSFEEIEEIKKHVDIEIEAFIHGAMCSSYSGRCVLSNHFTDRDSNRGGCCQSCRWKYDLFVDDAPMYDKGEDQFTMGSKDLCMIDYLPELIEVGVDSFKIEGRMKSIHYVATVVNVYRQAIDAYFADPEGYELKQQWVEEMNKAANRPLNTGFFLDTPDAQDHIYGPEEKAAPYDFAGIVLDYDDRTGFATLQQRNHFKVGQEVEFVGPGGRFFKQTVTELTDEAGAILDVARHPLQTVRVRTLKPVKPMDMMRKKIR</sequence>
<organism evidence="5 6">
    <name type="scientific">Paenibacillus paeoniae</name>
    <dbReference type="NCBI Taxonomy" id="2292705"/>
    <lineage>
        <taxon>Bacteria</taxon>
        <taxon>Bacillati</taxon>
        <taxon>Bacillota</taxon>
        <taxon>Bacilli</taxon>
        <taxon>Bacillales</taxon>
        <taxon>Paenibacillaceae</taxon>
        <taxon>Paenibacillus</taxon>
    </lineage>
</organism>
<dbReference type="InterPro" id="IPR032525">
    <property type="entry name" value="Peptidase_U32_C"/>
</dbReference>
<dbReference type="PROSITE" id="PS01276">
    <property type="entry name" value="PEPTIDASE_U32"/>
    <property type="match status" value="1"/>
</dbReference>
<comment type="similarity">
    <text evidence="3">Belongs to the peptidase U32 family.</text>
</comment>
<dbReference type="InterPro" id="IPR001539">
    <property type="entry name" value="Peptidase_U32"/>
</dbReference>
<reference evidence="5 6" key="1">
    <citation type="submission" date="2018-08" db="EMBL/GenBank/DDBJ databases">
        <title>Paenibacillus sp. M4BSY-1, whole genome shotgun sequence.</title>
        <authorList>
            <person name="Tuo L."/>
        </authorList>
    </citation>
    <scope>NUCLEOTIDE SEQUENCE [LARGE SCALE GENOMIC DNA]</scope>
    <source>
        <strain evidence="5 6">M4BSY-1</strain>
    </source>
</reference>
<dbReference type="PANTHER" id="PTHR30217">
    <property type="entry name" value="PEPTIDASE U32 FAMILY"/>
    <property type="match status" value="1"/>
</dbReference>
<dbReference type="RefSeq" id="WP_116042612.1">
    <property type="nucleotide sequence ID" value="NZ_QUBQ01000001.1"/>
</dbReference>
<evidence type="ECO:0000259" key="4">
    <source>
        <dbReference type="Pfam" id="PF16325"/>
    </source>
</evidence>
<dbReference type="Pfam" id="PF16325">
    <property type="entry name" value="Peptidase_U32_C"/>
    <property type="match status" value="1"/>
</dbReference>
<evidence type="ECO:0000256" key="2">
    <source>
        <dbReference type="ARBA" id="ARBA00022801"/>
    </source>
</evidence>
<dbReference type="GO" id="GO:0006508">
    <property type="term" value="P:proteolysis"/>
    <property type="evidence" value="ECO:0007669"/>
    <property type="project" value="UniProtKB-KW"/>
</dbReference>
<dbReference type="GO" id="GO:0008233">
    <property type="term" value="F:peptidase activity"/>
    <property type="evidence" value="ECO:0007669"/>
    <property type="project" value="UniProtKB-KW"/>
</dbReference>
<dbReference type="AlphaFoldDB" id="A0A371PJN0"/>
<protein>
    <submittedName>
        <fullName evidence="5">U32 family peptidase</fullName>
    </submittedName>
</protein>
<dbReference type="OrthoDB" id="9807498at2"/>
<evidence type="ECO:0000256" key="1">
    <source>
        <dbReference type="ARBA" id="ARBA00022670"/>
    </source>
</evidence>
<dbReference type="Gene3D" id="2.40.30.10">
    <property type="entry name" value="Translation factors"/>
    <property type="match status" value="1"/>
</dbReference>
<keyword evidence="2" id="KW-0378">Hydrolase</keyword>
<evidence type="ECO:0000313" key="5">
    <source>
        <dbReference type="EMBL" id="REK75987.1"/>
    </source>
</evidence>
<evidence type="ECO:0000313" key="6">
    <source>
        <dbReference type="Proteomes" id="UP000261905"/>
    </source>
</evidence>
<dbReference type="Pfam" id="PF01136">
    <property type="entry name" value="Peptidase_U32"/>
    <property type="match status" value="1"/>
</dbReference>
<dbReference type="EMBL" id="QUBQ01000001">
    <property type="protein sequence ID" value="REK75987.1"/>
    <property type="molecule type" value="Genomic_DNA"/>
</dbReference>
<accession>A0A371PJN0</accession>
<evidence type="ECO:0000256" key="3">
    <source>
        <dbReference type="ARBA" id="ARBA00038374"/>
    </source>
</evidence>
<gene>
    <name evidence="5" type="ORF">DX130_02650</name>
</gene>
<name>A0A371PJN0_9BACL</name>
<comment type="caution">
    <text evidence="5">The sequence shown here is derived from an EMBL/GenBank/DDBJ whole genome shotgun (WGS) entry which is preliminary data.</text>
</comment>
<proteinExistence type="inferred from homology"/>
<dbReference type="Proteomes" id="UP000261905">
    <property type="component" value="Unassembled WGS sequence"/>
</dbReference>
<keyword evidence="1" id="KW-0645">Protease</keyword>
<feature type="domain" description="Peptidase family U32 C-terminal" evidence="4">
    <location>
        <begin position="334"/>
        <end position="414"/>
    </location>
</feature>